<dbReference type="WBParaSite" id="ALUE_0000249001-mRNA-1">
    <property type="protein sequence ID" value="ALUE_0000249001-mRNA-1"/>
    <property type="gene ID" value="ALUE_0000249001"/>
</dbReference>
<evidence type="ECO:0000313" key="1">
    <source>
        <dbReference type="Proteomes" id="UP000036681"/>
    </source>
</evidence>
<evidence type="ECO:0000313" key="2">
    <source>
        <dbReference type="WBParaSite" id="ALUE_0000249001-mRNA-1"/>
    </source>
</evidence>
<organism evidence="1 2">
    <name type="scientific">Ascaris lumbricoides</name>
    <name type="common">Giant roundworm</name>
    <dbReference type="NCBI Taxonomy" id="6252"/>
    <lineage>
        <taxon>Eukaryota</taxon>
        <taxon>Metazoa</taxon>
        <taxon>Ecdysozoa</taxon>
        <taxon>Nematoda</taxon>
        <taxon>Chromadorea</taxon>
        <taxon>Rhabditida</taxon>
        <taxon>Spirurina</taxon>
        <taxon>Ascaridomorpha</taxon>
        <taxon>Ascaridoidea</taxon>
        <taxon>Ascarididae</taxon>
        <taxon>Ascaris</taxon>
    </lineage>
</organism>
<reference evidence="2" key="1">
    <citation type="submission" date="2017-02" db="UniProtKB">
        <authorList>
            <consortium name="WormBaseParasite"/>
        </authorList>
    </citation>
    <scope>IDENTIFICATION</scope>
</reference>
<dbReference type="Proteomes" id="UP000036681">
    <property type="component" value="Unplaced"/>
</dbReference>
<sequence length="64" mass="7231">MRALEQVPTLLLSGAAVNRLVKSERQQTSQALTFMRTRFHLNGIGSDMKQHLLVINALLTRINK</sequence>
<name>A0A0M3HLU5_ASCLU</name>
<keyword evidence="1" id="KW-1185">Reference proteome</keyword>
<protein>
    <submittedName>
        <fullName evidence="2">BAF250_C domain-containing protein</fullName>
    </submittedName>
</protein>
<dbReference type="AlphaFoldDB" id="A0A0M3HLU5"/>
<accession>A0A0M3HLU5</accession>
<proteinExistence type="predicted"/>